<evidence type="ECO:0000259" key="2">
    <source>
        <dbReference type="Pfam" id="PF03061"/>
    </source>
</evidence>
<dbReference type="EMBL" id="CP089982">
    <property type="protein sequence ID" value="WXA94436.1"/>
    <property type="molecule type" value="Genomic_DNA"/>
</dbReference>
<dbReference type="Gene3D" id="3.10.129.10">
    <property type="entry name" value="Hotdog Thioesterase"/>
    <property type="match status" value="1"/>
</dbReference>
<protein>
    <submittedName>
        <fullName evidence="3">Hotdog fold thioesterase</fullName>
    </submittedName>
</protein>
<evidence type="ECO:0000313" key="3">
    <source>
        <dbReference type="EMBL" id="WXA94436.1"/>
    </source>
</evidence>
<gene>
    <name evidence="3" type="ORF">LZC95_49320</name>
</gene>
<dbReference type="CDD" id="cd03443">
    <property type="entry name" value="PaaI_thioesterase"/>
    <property type="match status" value="1"/>
</dbReference>
<dbReference type="InterPro" id="IPR003736">
    <property type="entry name" value="PAAI_dom"/>
</dbReference>
<dbReference type="RefSeq" id="WP_394845042.1">
    <property type="nucleotide sequence ID" value="NZ_CP089982.1"/>
</dbReference>
<evidence type="ECO:0000313" key="4">
    <source>
        <dbReference type="Proteomes" id="UP001379533"/>
    </source>
</evidence>
<dbReference type="PANTHER" id="PTHR43240:SF7">
    <property type="entry name" value="BLR7284 PROTEIN"/>
    <property type="match status" value="1"/>
</dbReference>
<sequence>MDANALRDLIENMIPFHRFLGMRCAEIRPSFVRIELPFREDFIGDPLRRALHGGLLSTLADTTGGMAVWSELRDARSRLSTIDLRVDYLRPGKPELVACEATVVRQGNRVGVTDMRLFHPSSPQETIATGKGVYNITVVKSQ</sequence>
<dbReference type="InterPro" id="IPR006683">
    <property type="entry name" value="Thioestr_dom"/>
</dbReference>
<dbReference type="Pfam" id="PF03061">
    <property type="entry name" value="4HBT"/>
    <property type="match status" value="1"/>
</dbReference>
<keyword evidence="1" id="KW-0378">Hydrolase</keyword>
<dbReference type="InterPro" id="IPR029069">
    <property type="entry name" value="HotDog_dom_sf"/>
</dbReference>
<dbReference type="PANTHER" id="PTHR43240">
    <property type="entry name" value="1,4-DIHYDROXY-2-NAPHTHOYL-COA THIOESTERASE 1"/>
    <property type="match status" value="1"/>
</dbReference>
<reference evidence="3 4" key="1">
    <citation type="submission" date="2021-12" db="EMBL/GenBank/DDBJ databases">
        <title>Discovery of the Pendulisporaceae a myxobacterial family with distinct sporulation behavior and unique specialized metabolism.</title>
        <authorList>
            <person name="Garcia R."/>
            <person name="Popoff A."/>
            <person name="Bader C.D."/>
            <person name="Loehr J."/>
            <person name="Walesch S."/>
            <person name="Walt C."/>
            <person name="Boldt J."/>
            <person name="Bunk B."/>
            <person name="Haeckl F.J.F.P.J."/>
            <person name="Gunesch A.P."/>
            <person name="Birkelbach J."/>
            <person name="Nuebel U."/>
            <person name="Pietschmann T."/>
            <person name="Bach T."/>
            <person name="Mueller R."/>
        </authorList>
    </citation>
    <scope>NUCLEOTIDE SEQUENCE [LARGE SCALE GENOMIC DNA]</scope>
    <source>
        <strain evidence="3 4">MSr12523</strain>
    </source>
</reference>
<name>A0ABZ2K6X3_9BACT</name>
<proteinExistence type="predicted"/>
<dbReference type="Proteomes" id="UP001379533">
    <property type="component" value="Chromosome"/>
</dbReference>
<dbReference type="SUPFAM" id="SSF54637">
    <property type="entry name" value="Thioesterase/thiol ester dehydrase-isomerase"/>
    <property type="match status" value="1"/>
</dbReference>
<dbReference type="NCBIfam" id="TIGR00369">
    <property type="entry name" value="unchar_dom_1"/>
    <property type="match status" value="1"/>
</dbReference>
<evidence type="ECO:0000256" key="1">
    <source>
        <dbReference type="ARBA" id="ARBA00022801"/>
    </source>
</evidence>
<feature type="domain" description="Thioesterase" evidence="2">
    <location>
        <begin position="51"/>
        <end position="120"/>
    </location>
</feature>
<accession>A0ABZ2K6X3</accession>
<keyword evidence="4" id="KW-1185">Reference proteome</keyword>
<organism evidence="3 4">
    <name type="scientific">Pendulispora brunnea</name>
    <dbReference type="NCBI Taxonomy" id="2905690"/>
    <lineage>
        <taxon>Bacteria</taxon>
        <taxon>Pseudomonadati</taxon>
        <taxon>Myxococcota</taxon>
        <taxon>Myxococcia</taxon>
        <taxon>Myxococcales</taxon>
        <taxon>Sorangiineae</taxon>
        <taxon>Pendulisporaceae</taxon>
        <taxon>Pendulispora</taxon>
    </lineage>
</organism>